<keyword evidence="13" id="KW-1185">Reference proteome</keyword>
<feature type="region of interest" description="Disordered" evidence="10">
    <location>
        <begin position="182"/>
        <end position="280"/>
    </location>
</feature>
<dbReference type="InterPro" id="IPR036052">
    <property type="entry name" value="TrpB-like_PALP_sf"/>
</dbReference>
<feature type="compositionally biased region" description="Basic and acidic residues" evidence="10">
    <location>
        <begin position="183"/>
        <end position="196"/>
    </location>
</feature>
<feature type="domain" description="Tryptophan synthase beta chain-like PALP" evidence="11">
    <location>
        <begin position="9"/>
        <end position="135"/>
    </location>
</feature>
<evidence type="ECO:0000259" key="11">
    <source>
        <dbReference type="Pfam" id="PF00291"/>
    </source>
</evidence>
<keyword evidence="8" id="KW-0456">Lyase</keyword>
<keyword evidence="5" id="KW-0822">Tryptophan biosynthesis</keyword>
<dbReference type="AlphaFoldDB" id="A0AAE1R6U6"/>
<name>A0AAE1R6U6_9SOLA</name>
<protein>
    <recommendedName>
        <fullName evidence="3">tryptophan synthase</fullName>
        <ecNumber evidence="3">4.2.1.20</ecNumber>
    </recommendedName>
</protein>
<comment type="catalytic activity">
    <reaction evidence="9">
        <text>(1S,2R)-1-C-(indol-3-yl)glycerol 3-phosphate + L-serine = D-glyceraldehyde 3-phosphate + L-tryptophan + H2O</text>
        <dbReference type="Rhea" id="RHEA:10532"/>
        <dbReference type="ChEBI" id="CHEBI:15377"/>
        <dbReference type="ChEBI" id="CHEBI:33384"/>
        <dbReference type="ChEBI" id="CHEBI:57912"/>
        <dbReference type="ChEBI" id="CHEBI:58866"/>
        <dbReference type="ChEBI" id="CHEBI:59776"/>
        <dbReference type="EC" id="4.2.1.20"/>
    </reaction>
</comment>
<dbReference type="InterPro" id="IPR023026">
    <property type="entry name" value="Trp_synth_beta/beta-like"/>
</dbReference>
<dbReference type="SUPFAM" id="SSF53686">
    <property type="entry name" value="Tryptophan synthase beta subunit-like PLP-dependent enzymes"/>
    <property type="match status" value="1"/>
</dbReference>
<evidence type="ECO:0000256" key="3">
    <source>
        <dbReference type="ARBA" id="ARBA00012043"/>
    </source>
</evidence>
<dbReference type="GO" id="GO:0005737">
    <property type="term" value="C:cytoplasm"/>
    <property type="evidence" value="ECO:0007669"/>
    <property type="project" value="TreeGrafter"/>
</dbReference>
<dbReference type="GO" id="GO:0004834">
    <property type="term" value="F:tryptophan synthase activity"/>
    <property type="evidence" value="ECO:0007669"/>
    <property type="project" value="UniProtKB-EC"/>
</dbReference>
<evidence type="ECO:0000256" key="2">
    <source>
        <dbReference type="ARBA" id="ARBA00004733"/>
    </source>
</evidence>
<reference evidence="12" key="1">
    <citation type="submission" date="2023-12" db="EMBL/GenBank/DDBJ databases">
        <title>Genome assembly of Anisodus tanguticus.</title>
        <authorList>
            <person name="Wang Y.-J."/>
        </authorList>
    </citation>
    <scope>NUCLEOTIDE SEQUENCE</scope>
    <source>
        <strain evidence="12">KB-2021</strain>
        <tissue evidence="12">Leaf</tissue>
    </source>
</reference>
<feature type="compositionally biased region" description="Polar residues" evidence="10">
    <location>
        <begin position="234"/>
        <end position="243"/>
    </location>
</feature>
<evidence type="ECO:0000256" key="9">
    <source>
        <dbReference type="ARBA" id="ARBA00049047"/>
    </source>
</evidence>
<evidence type="ECO:0000256" key="6">
    <source>
        <dbReference type="ARBA" id="ARBA00022898"/>
    </source>
</evidence>
<evidence type="ECO:0000313" key="13">
    <source>
        <dbReference type="Proteomes" id="UP001291623"/>
    </source>
</evidence>
<dbReference type="EC" id="4.2.1.20" evidence="3"/>
<evidence type="ECO:0000256" key="1">
    <source>
        <dbReference type="ARBA" id="ARBA00001933"/>
    </source>
</evidence>
<feature type="compositionally biased region" description="Basic and acidic residues" evidence="10">
    <location>
        <begin position="250"/>
        <end position="275"/>
    </location>
</feature>
<gene>
    <name evidence="12" type="ORF">RND71_035293</name>
</gene>
<evidence type="ECO:0000313" key="12">
    <source>
        <dbReference type="EMBL" id="KAK4345117.1"/>
    </source>
</evidence>
<evidence type="ECO:0000256" key="7">
    <source>
        <dbReference type="ARBA" id="ARBA00023141"/>
    </source>
</evidence>
<comment type="cofactor">
    <cofactor evidence="1">
        <name>pyridoxal 5'-phosphate</name>
        <dbReference type="ChEBI" id="CHEBI:597326"/>
    </cofactor>
</comment>
<evidence type="ECO:0000256" key="5">
    <source>
        <dbReference type="ARBA" id="ARBA00022822"/>
    </source>
</evidence>
<feature type="compositionally biased region" description="Basic and acidic residues" evidence="10">
    <location>
        <begin position="216"/>
        <end position="233"/>
    </location>
</feature>
<dbReference type="PANTHER" id="PTHR48077:SF4">
    <property type="entry name" value="TRYPTOPHAN SYNTHASE"/>
    <property type="match status" value="1"/>
</dbReference>
<dbReference type="PANTHER" id="PTHR48077">
    <property type="entry name" value="TRYPTOPHAN SYNTHASE-RELATED"/>
    <property type="match status" value="1"/>
</dbReference>
<evidence type="ECO:0000256" key="8">
    <source>
        <dbReference type="ARBA" id="ARBA00023239"/>
    </source>
</evidence>
<evidence type="ECO:0000256" key="4">
    <source>
        <dbReference type="ARBA" id="ARBA00022605"/>
    </source>
</evidence>
<keyword evidence="4" id="KW-0028">Amino-acid biosynthesis</keyword>
<dbReference type="Gene3D" id="3.40.50.1100">
    <property type="match status" value="2"/>
</dbReference>
<keyword evidence="6" id="KW-0663">Pyridoxal phosphate</keyword>
<evidence type="ECO:0000256" key="10">
    <source>
        <dbReference type="SAM" id="MobiDB-lite"/>
    </source>
</evidence>
<comment type="caution">
    <text evidence="12">The sequence shown here is derived from an EMBL/GenBank/DDBJ whole genome shotgun (WGS) entry which is preliminary data.</text>
</comment>
<dbReference type="EMBL" id="JAVYJV010000019">
    <property type="protein sequence ID" value="KAK4345117.1"/>
    <property type="molecule type" value="Genomic_DNA"/>
</dbReference>
<dbReference type="InterPro" id="IPR001926">
    <property type="entry name" value="TrpB-like_PALP"/>
</dbReference>
<sequence>MNCINIMAATGAEQHGIATAAACAKLSLECTIFMGSLDMERQPSNVLLMKHLGAKVKSVEGSFKDAMSEGIRHWVNNLDTSYFLAGAAIEPHLCPTMVSEFQSVIGKETRKQDKEKWVGNQMYEDVRLIGVQAGGTVLIQQIVEPAGLPLSIDFATDHRTRPSMAKVRLEVDLTKPKVNSISVEEKAKAEKNKGDDTTEPSDINNNDMDAENVQEEELKVDGKGKRKIQENNEGRSSNINKMQQIGEIDANEKRETNKDKHVTREKSKEMEKEEGNVEMTESVLKVRVSKIQRRKKREEDKDES</sequence>
<proteinExistence type="predicted"/>
<keyword evidence="7" id="KW-0057">Aromatic amino acid biosynthesis</keyword>
<dbReference type="Proteomes" id="UP001291623">
    <property type="component" value="Unassembled WGS sequence"/>
</dbReference>
<dbReference type="Pfam" id="PF00291">
    <property type="entry name" value="PALP"/>
    <property type="match status" value="1"/>
</dbReference>
<organism evidence="12 13">
    <name type="scientific">Anisodus tanguticus</name>
    <dbReference type="NCBI Taxonomy" id="243964"/>
    <lineage>
        <taxon>Eukaryota</taxon>
        <taxon>Viridiplantae</taxon>
        <taxon>Streptophyta</taxon>
        <taxon>Embryophyta</taxon>
        <taxon>Tracheophyta</taxon>
        <taxon>Spermatophyta</taxon>
        <taxon>Magnoliopsida</taxon>
        <taxon>eudicotyledons</taxon>
        <taxon>Gunneridae</taxon>
        <taxon>Pentapetalae</taxon>
        <taxon>asterids</taxon>
        <taxon>lamiids</taxon>
        <taxon>Solanales</taxon>
        <taxon>Solanaceae</taxon>
        <taxon>Solanoideae</taxon>
        <taxon>Hyoscyameae</taxon>
        <taxon>Anisodus</taxon>
    </lineage>
</organism>
<accession>A0AAE1R6U6</accession>
<comment type="pathway">
    <text evidence="2">Amino-acid biosynthesis; L-tryptophan biosynthesis; L-tryptophan from chorismate: step 5/5.</text>
</comment>